<accession>A0AAV5E8I2</accession>
<dbReference type="Pfam" id="PF12854">
    <property type="entry name" value="PPR_1"/>
    <property type="match status" value="1"/>
</dbReference>
<keyword evidence="2" id="KW-0677">Repeat</keyword>
<evidence type="ECO:0000256" key="3">
    <source>
        <dbReference type="ARBA" id="ARBA00022946"/>
    </source>
</evidence>
<gene>
    <name evidence="7" type="primary">gb06100</name>
    <name evidence="7" type="ORF">PR202_gb06100</name>
</gene>
<feature type="repeat" description="PPR" evidence="4">
    <location>
        <begin position="1108"/>
        <end position="1142"/>
    </location>
</feature>
<feature type="repeat" description="PPR" evidence="4">
    <location>
        <begin position="1326"/>
        <end position="1360"/>
    </location>
</feature>
<evidence type="ECO:0000313" key="7">
    <source>
        <dbReference type="EMBL" id="GJN18890.1"/>
    </source>
</evidence>
<name>A0AAV5E8I2_ELECO</name>
<evidence type="ECO:0000313" key="8">
    <source>
        <dbReference type="Proteomes" id="UP001054889"/>
    </source>
</evidence>
<keyword evidence="8" id="KW-1185">Reference proteome</keyword>
<feature type="repeat" description="PPR" evidence="4">
    <location>
        <begin position="930"/>
        <end position="964"/>
    </location>
</feature>
<protein>
    <recommendedName>
        <fullName evidence="6">EMC2 TPR-like domain-containing protein</fullName>
    </recommendedName>
</protein>
<feature type="repeat" description="PPR" evidence="4">
    <location>
        <begin position="1177"/>
        <end position="1211"/>
    </location>
</feature>
<feature type="compositionally biased region" description="Basic and acidic residues" evidence="5">
    <location>
        <begin position="1"/>
        <end position="22"/>
    </location>
</feature>
<comment type="similarity">
    <text evidence="1">Belongs to the PPR family. P subfamily.</text>
</comment>
<evidence type="ECO:0000256" key="1">
    <source>
        <dbReference type="ARBA" id="ARBA00007626"/>
    </source>
</evidence>
<comment type="caution">
    <text evidence="7">The sequence shown here is derived from an EMBL/GenBank/DDBJ whole genome shotgun (WGS) entry which is preliminary data.</text>
</comment>
<dbReference type="Pfam" id="PF22890">
    <property type="entry name" value="TPR_EMC2"/>
    <property type="match status" value="1"/>
</dbReference>
<dbReference type="EMBL" id="BQKI01000074">
    <property type="protein sequence ID" value="GJN18890.1"/>
    <property type="molecule type" value="Genomic_DNA"/>
</dbReference>
<feature type="region of interest" description="Disordered" evidence="5">
    <location>
        <begin position="110"/>
        <end position="139"/>
    </location>
</feature>
<feature type="repeat" description="PPR" evidence="4">
    <location>
        <begin position="965"/>
        <end position="999"/>
    </location>
</feature>
<dbReference type="SUPFAM" id="SSF48452">
    <property type="entry name" value="TPR-like"/>
    <property type="match status" value="1"/>
</dbReference>
<dbReference type="Pfam" id="PF13041">
    <property type="entry name" value="PPR_2"/>
    <property type="match status" value="1"/>
</dbReference>
<dbReference type="NCBIfam" id="TIGR00756">
    <property type="entry name" value="PPR"/>
    <property type="match status" value="5"/>
</dbReference>
<dbReference type="InterPro" id="IPR055217">
    <property type="entry name" value="TPR_EMC2"/>
</dbReference>
<feature type="compositionally biased region" description="Basic and acidic residues" evidence="5">
    <location>
        <begin position="116"/>
        <end position="139"/>
    </location>
</feature>
<reference evidence="7" key="2">
    <citation type="submission" date="2021-12" db="EMBL/GenBank/DDBJ databases">
        <title>Resequencing data analysis of finger millet.</title>
        <authorList>
            <person name="Hatakeyama M."/>
            <person name="Aluri S."/>
            <person name="Balachadran M.T."/>
            <person name="Sivarajan S.R."/>
            <person name="Poveda L."/>
            <person name="Shimizu-Inatsugi R."/>
            <person name="Schlapbach R."/>
            <person name="Sreeman S.M."/>
            <person name="Shimizu K.K."/>
        </authorList>
    </citation>
    <scope>NUCLEOTIDE SEQUENCE</scope>
</reference>
<dbReference type="InterPro" id="IPR050667">
    <property type="entry name" value="PPR-containing_protein"/>
</dbReference>
<feature type="region of interest" description="Disordered" evidence="5">
    <location>
        <begin position="63"/>
        <end position="88"/>
    </location>
</feature>
<sequence length="1419" mass="157040">MVHSTEAKSKREASLQRKDGHGSADGCAEAGHVSWRWGPAAAGSASDELEVLACASEDGGGHGCGEHPTAGDHDAARANSDGDAHEHPLLQLPGLVGLTSGFISHPATACGDGCGSEEREAAAEAEGRRGGQDEPEAERRVWSWEGEVGGMGGGVGQRPPPALPPWEVLRWEGSTSLLPRQPPSQFTIPMAAAPTTAAIAVATAAEDEARLLRLEEQAEHGGGGAWEYLCLARRLRARRPAHVLRIGLDLLNNASARSRLASERNALCPSLFLTNPHDPDWIVLASFQSNSQAALGLVSFDQTIDILEFSFSNKTLRPVMEKFKDVKKSVMKLANISLDTSLCHNYVEYQYSARLEALLFEAKGEWAEAERAYAVILESNPFDQIVHKRKIAIAKAQGDISVAIDYLNKYLELYKQAAFCYEELILAQPTIPLYHLAYAEVLYTMGGLENLQTAKKYYASTIQLTGGKNTRALFGVCLCGNQSADKRKKQGGRGLRAAELGCRSTVEGLQATGTNKDRPHRHPRCHSPPPAATAAGGLVHAADNRLGDLLAMPRLLSPHSCHSRRFLVSRPLLAILSNTFPASTSAPPPIPPPLPQLSPLLPPRSEVATSIAKVSSDIAASFRDWFLKSPAAAPLAALDAIYEAVAADETATLEALPLSEKLVLSVLQHHPRRLRDGEALLLLRLKFFDWSGRRPHYHHTRAVYHTIFSLLARARRNSIVADWLRLFSDSTAAAGQPRFHDTLAVGYAIAGDPRRGLSVLGRMRFRGLDLDAVSSRILLNSLVDASHHDLADSFARNLVNSPVATSILIKSLCRRARLSDAVALLDTLPYAEASRGPAAGAIVTEFCRRGRFDEAAQIVEKFASGDVYGAWIHGLIEAGKLDTTLRFLSDKKEAEGYFPDGRRYDKLVYRLLGKNRLGEVSRMELGINPNKDVYNSLIRALCRGGETEEASQVLEQAMAVGYFPGRQTFAMFANVLCQEGKLDKVRELLDRALKQEVQPMDSVLAKYLVALCKSGNVEEAVTVPQIASSKSHVGLYRYGSTYKSLIRALILMKRVDMLPRLILEMQDMGHIPTRNLYQSVVCALCELNRYCEVLELLDNQLERSDIQPRVCYNYFISGAGHAKRADMAREVYNRMEMSGIEPSVESNILLLISYLRSKRIGDALTFFNLIRVKKPPRTKLYNVFISGLCEARKAEQAVVFWKEARDNGVVPSISCYEHLILLLCSVRDYDNVVKILDDFRETGRPVSAFLCNVLLLHTLMGSNLLKALLRSRENLKPVEVKNEEIRGQEAGRLLISDLITSFASGIRNMNDLEHLGEEMEKYFPVDIFTYNMLLRGLSMAGRMDSACNLYERMCRKGYQPNRWTFDIMVHGFCKNGDRNEAGRWIDAMRRNGFHPTWYTMRLYDDASLRSHDQKIISFV</sequence>
<feature type="region of interest" description="Disordered" evidence="5">
    <location>
        <begin position="1"/>
        <end position="29"/>
    </location>
</feature>
<dbReference type="InterPro" id="IPR002885">
    <property type="entry name" value="PPR_rpt"/>
</dbReference>
<evidence type="ECO:0000259" key="6">
    <source>
        <dbReference type="Pfam" id="PF22890"/>
    </source>
</evidence>
<dbReference type="Gene3D" id="1.25.40.10">
    <property type="entry name" value="Tetratricopeptide repeat domain"/>
    <property type="match status" value="6"/>
</dbReference>
<feature type="region of interest" description="Disordered" evidence="5">
    <location>
        <begin position="509"/>
        <end position="534"/>
    </location>
</feature>
<feature type="repeat" description="PPR" evidence="4">
    <location>
        <begin position="1361"/>
        <end position="1395"/>
    </location>
</feature>
<evidence type="ECO:0000256" key="4">
    <source>
        <dbReference type="PROSITE-ProRule" id="PRU00708"/>
    </source>
</evidence>
<dbReference type="PANTHER" id="PTHR47939">
    <property type="entry name" value="MEMBRANE-ASSOCIATED SALT-INDUCIBLE PROTEIN-LIKE"/>
    <property type="match status" value="1"/>
</dbReference>
<evidence type="ECO:0000256" key="2">
    <source>
        <dbReference type="ARBA" id="ARBA00022737"/>
    </source>
</evidence>
<keyword evidence="3" id="KW-0809">Transit peptide</keyword>
<dbReference type="PANTHER" id="PTHR47939:SF13">
    <property type="entry name" value="OS03G0201400 PROTEIN"/>
    <property type="match status" value="1"/>
</dbReference>
<reference evidence="7" key="1">
    <citation type="journal article" date="2018" name="DNA Res.">
        <title>Multiple hybrid de novo genome assembly of finger millet, an orphan allotetraploid crop.</title>
        <authorList>
            <person name="Hatakeyama M."/>
            <person name="Aluri S."/>
            <person name="Balachadran M.T."/>
            <person name="Sivarajan S.R."/>
            <person name="Patrignani A."/>
            <person name="Gruter S."/>
            <person name="Poveda L."/>
            <person name="Shimizu-Inatsugi R."/>
            <person name="Baeten J."/>
            <person name="Francoijs K.J."/>
            <person name="Nataraja K.N."/>
            <person name="Reddy Y.A.N."/>
            <person name="Phadnis S."/>
            <person name="Ravikumar R.L."/>
            <person name="Schlapbach R."/>
            <person name="Sreeman S.M."/>
            <person name="Shimizu K.K."/>
        </authorList>
    </citation>
    <scope>NUCLEOTIDE SEQUENCE</scope>
</reference>
<dbReference type="Proteomes" id="UP001054889">
    <property type="component" value="Unassembled WGS sequence"/>
</dbReference>
<dbReference type="InterPro" id="IPR011990">
    <property type="entry name" value="TPR-like_helical_dom_sf"/>
</dbReference>
<feature type="compositionally biased region" description="Basic and acidic residues" evidence="5">
    <location>
        <begin position="69"/>
        <end position="88"/>
    </location>
</feature>
<organism evidence="7 8">
    <name type="scientific">Eleusine coracana subsp. coracana</name>
    <dbReference type="NCBI Taxonomy" id="191504"/>
    <lineage>
        <taxon>Eukaryota</taxon>
        <taxon>Viridiplantae</taxon>
        <taxon>Streptophyta</taxon>
        <taxon>Embryophyta</taxon>
        <taxon>Tracheophyta</taxon>
        <taxon>Spermatophyta</taxon>
        <taxon>Magnoliopsida</taxon>
        <taxon>Liliopsida</taxon>
        <taxon>Poales</taxon>
        <taxon>Poaceae</taxon>
        <taxon>PACMAD clade</taxon>
        <taxon>Chloridoideae</taxon>
        <taxon>Cynodonteae</taxon>
        <taxon>Eleusininae</taxon>
        <taxon>Eleusine</taxon>
    </lineage>
</organism>
<proteinExistence type="inferred from homology"/>
<evidence type="ECO:0000256" key="5">
    <source>
        <dbReference type="SAM" id="MobiDB-lite"/>
    </source>
</evidence>
<dbReference type="Pfam" id="PF01535">
    <property type="entry name" value="PPR"/>
    <property type="match status" value="2"/>
</dbReference>
<dbReference type="PROSITE" id="PS51375">
    <property type="entry name" value="PPR"/>
    <property type="match status" value="6"/>
</dbReference>
<feature type="domain" description="EMC2 TPR-like" evidence="6">
    <location>
        <begin position="352"/>
        <end position="414"/>
    </location>
</feature>